<evidence type="ECO:0000313" key="9">
    <source>
        <dbReference type="EMBL" id="SBT15967.1"/>
    </source>
</evidence>
<proteinExistence type="inferred from homology"/>
<feature type="transmembrane region" description="Helical" evidence="7">
    <location>
        <begin position="249"/>
        <end position="270"/>
    </location>
</feature>
<comment type="caution">
    <text evidence="7">Lacks conserved residue(s) required for the propagation of feature annotation.</text>
</comment>
<feature type="transmembrane region" description="Helical" evidence="7">
    <location>
        <begin position="6"/>
        <end position="38"/>
    </location>
</feature>
<dbReference type="InterPro" id="IPR010656">
    <property type="entry name" value="DctM"/>
</dbReference>
<feature type="transmembrane region" description="Helical" evidence="7">
    <location>
        <begin position="142"/>
        <end position="166"/>
    </location>
</feature>
<keyword evidence="2" id="KW-1003">Cell membrane</keyword>
<protein>
    <recommendedName>
        <fullName evidence="7">TRAP transporter large permease protein</fullName>
    </recommendedName>
</protein>
<keyword evidence="4 7" id="KW-0812">Transmembrane</keyword>
<dbReference type="PANTHER" id="PTHR33362">
    <property type="entry name" value="SIALIC ACID TRAP TRANSPORTER PERMEASE PROTEIN SIAT-RELATED"/>
    <property type="match status" value="1"/>
</dbReference>
<dbReference type="PANTHER" id="PTHR33362:SF5">
    <property type="entry name" value="C4-DICARBOXYLATE TRAP TRANSPORTER LARGE PERMEASE PROTEIN DCTM"/>
    <property type="match status" value="1"/>
</dbReference>
<dbReference type="Pfam" id="PF06808">
    <property type="entry name" value="DctM"/>
    <property type="match status" value="1"/>
</dbReference>
<evidence type="ECO:0000256" key="6">
    <source>
        <dbReference type="ARBA" id="ARBA00023136"/>
    </source>
</evidence>
<feature type="domain" description="TRAP C4-dicarboxylate transport system permease DctM subunit" evidence="8">
    <location>
        <begin position="12"/>
        <end position="424"/>
    </location>
</feature>
<feature type="transmembrane region" description="Helical" evidence="7">
    <location>
        <begin position="221"/>
        <end position="243"/>
    </location>
</feature>
<accession>A0A1C3JLJ9</accession>
<dbReference type="PIRSF" id="PIRSF006066">
    <property type="entry name" value="HI0050"/>
    <property type="match status" value="1"/>
</dbReference>
<dbReference type="EMBL" id="FLRA01000001">
    <property type="protein sequence ID" value="SBT15967.1"/>
    <property type="molecule type" value="Genomic_DNA"/>
</dbReference>
<evidence type="ECO:0000256" key="2">
    <source>
        <dbReference type="ARBA" id="ARBA00022475"/>
    </source>
</evidence>
<evidence type="ECO:0000256" key="3">
    <source>
        <dbReference type="ARBA" id="ARBA00022519"/>
    </source>
</evidence>
<feature type="transmembrane region" description="Helical" evidence="7">
    <location>
        <begin position="323"/>
        <end position="355"/>
    </location>
</feature>
<evidence type="ECO:0000256" key="5">
    <source>
        <dbReference type="ARBA" id="ARBA00022989"/>
    </source>
</evidence>
<dbReference type="OrthoDB" id="9796052at2"/>
<dbReference type="RefSeq" id="WP_067030002.1">
    <property type="nucleotide sequence ID" value="NZ_FLRA01000001.1"/>
</dbReference>
<reference evidence="10 11" key="1">
    <citation type="submission" date="2016-06" db="EMBL/GenBank/DDBJ databases">
        <authorList>
            <person name="Rodrigo-Torres L."/>
            <person name="Arahal D.R."/>
        </authorList>
    </citation>
    <scope>NUCLEOTIDE SEQUENCE [LARGE SCALE GENOMIC DNA]</scope>
    <source>
        <strain evidence="10 11">CECT 5116</strain>
    </source>
</reference>
<comment type="subunit">
    <text evidence="7">The complex comprises the extracytoplasmic solute receptor protein and the two transmembrane proteins.</text>
</comment>
<dbReference type="EMBL" id="FLRB01000011">
    <property type="protein sequence ID" value="SBT21015.1"/>
    <property type="molecule type" value="Genomic_DNA"/>
</dbReference>
<keyword evidence="7" id="KW-0813">Transport</keyword>
<sequence>MDLTLISIILAVGMLAMLALGVWVSFTLIFIGGLGLILSENYQIGLLFSTSSWGASTSWSLTALPLFIWMGEILFRTRLSEDLFKGLSPWLSGVPGKLFHVNILSCGIFAAVSGSSAATAATIGRMTLPELKKQGYSERMAIGTLAGSGTLGLLIPPSIILIVYGVAAEVSIARLFIAGALPGLLLVSLFMGYTMIWGLLHKDELPQTKTEHISWNTRFKALKQLLPVMGLIGFVLGSIYGGITTPTEAAAIGVTGALIIAAVTGSLNVSSFMESLMGAVKSACMITFILIGAHFLTLAMGFLGIPKELAVWIGSMNLSPMELILYLTVFFVILGCFLDGISVVVLTVAVVLPMVDAAGIDLLWFGIFIVLVVEMSQITPPVGFNLFVIQALTGKNILYVARAALPFFLLIALAIALVTLFPEIVTYLPTTMSQR</sequence>
<feature type="transmembrane region" description="Helical" evidence="7">
    <location>
        <begin position="172"/>
        <end position="200"/>
    </location>
</feature>
<feature type="transmembrane region" description="Helical" evidence="7">
    <location>
        <begin position="59"/>
        <end position="79"/>
    </location>
</feature>
<keyword evidence="3 7" id="KW-0997">Cell inner membrane</keyword>
<feature type="transmembrane region" description="Helical" evidence="7">
    <location>
        <begin position="362"/>
        <end position="384"/>
    </location>
</feature>
<keyword evidence="6 7" id="KW-0472">Membrane</keyword>
<gene>
    <name evidence="9" type="primary">siaT_1</name>
    <name evidence="10" type="synonym">siaT_12</name>
    <name evidence="9" type="ORF">MGA5115_00041</name>
    <name evidence="10" type="ORF">MGA5116_01602</name>
</gene>
<comment type="subcellular location">
    <subcellularLocation>
        <location evidence="1 7">Cell inner membrane</location>
        <topology evidence="1 7">Multi-pass membrane protein</topology>
    </subcellularLocation>
</comment>
<keyword evidence="5 7" id="KW-1133">Transmembrane helix</keyword>
<evidence type="ECO:0000256" key="4">
    <source>
        <dbReference type="ARBA" id="ARBA00022692"/>
    </source>
</evidence>
<dbReference type="Proteomes" id="UP000092840">
    <property type="component" value="Unassembled WGS sequence"/>
</dbReference>
<dbReference type="InterPro" id="IPR004681">
    <property type="entry name" value="TRAP_DctM"/>
</dbReference>
<evidence type="ECO:0000259" key="8">
    <source>
        <dbReference type="Pfam" id="PF06808"/>
    </source>
</evidence>
<dbReference type="GO" id="GO:0022857">
    <property type="term" value="F:transmembrane transporter activity"/>
    <property type="evidence" value="ECO:0007669"/>
    <property type="project" value="UniProtKB-UniRule"/>
</dbReference>
<dbReference type="NCBIfam" id="TIGR00786">
    <property type="entry name" value="dctM"/>
    <property type="match status" value="1"/>
</dbReference>
<name>A0A1C3JLJ9_9GAMM</name>
<organism evidence="9 12">
    <name type="scientific">Marinomonas gallaica</name>
    <dbReference type="NCBI Taxonomy" id="1806667"/>
    <lineage>
        <taxon>Bacteria</taxon>
        <taxon>Pseudomonadati</taxon>
        <taxon>Pseudomonadota</taxon>
        <taxon>Gammaproteobacteria</taxon>
        <taxon>Oceanospirillales</taxon>
        <taxon>Oceanospirillaceae</taxon>
        <taxon>Marinomonas</taxon>
    </lineage>
</organism>
<evidence type="ECO:0000313" key="11">
    <source>
        <dbReference type="Proteomes" id="UP000092840"/>
    </source>
</evidence>
<reference evidence="9 12" key="2">
    <citation type="submission" date="2016-06" db="EMBL/GenBank/DDBJ databases">
        <authorList>
            <person name="Kjaerup R.B."/>
            <person name="Dalgaard T.S."/>
            <person name="Juul-Madsen H.R."/>
        </authorList>
    </citation>
    <scope>NUCLEOTIDE SEQUENCE [LARGE SCALE GENOMIC DNA]</scope>
    <source>
        <strain evidence="9 12">CECT 5115</strain>
    </source>
</reference>
<evidence type="ECO:0000256" key="1">
    <source>
        <dbReference type="ARBA" id="ARBA00004429"/>
    </source>
</evidence>
<dbReference type="AlphaFoldDB" id="A0A1C3JLJ9"/>
<dbReference type="Proteomes" id="UP000092871">
    <property type="component" value="Unassembled WGS sequence"/>
</dbReference>
<keyword evidence="11" id="KW-1185">Reference proteome</keyword>
<comment type="function">
    <text evidence="7">Part of the tripartite ATP-independent periplasmic (TRAP) transport system.</text>
</comment>
<dbReference type="GO" id="GO:0005886">
    <property type="term" value="C:plasma membrane"/>
    <property type="evidence" value="ECO:0007669"/>
    <property type="project" value="UniProtKB-SubCell"/>
</dbReference>
<evidence type="ECO:0000313" key="10">
    <source>
        <dbReference type="EMBL" id="SBT21015.1"/>
    </source>
</evidence>
<comment type="similarity">
    <text evidence="7">Belongs to the TRAP transporter large permease family.</text>
</comment>
<evidence type="ECO:0000256" key="7">
    <source>
        <dbReference type="RuleBase" id="RU369079"/>
    </source>
</evidence>
<feature type="transmembrane region" description="Helical" evidence="7">
    <location>
        <begin position="404"/>
        <end position="428"/>
    </location>
</feature>
<feature type="transmembrane region" description="Helical" evidence="7">
    <location>
        <begin position="282"/>
        <end position="303"/>
    </location>
</feature>
<evidence type="ECO:0000313" key="12">
    <source>
        <dbReference type="Proteomes" id="UP000092871"/>
    </source>
</evidence>